<proteinExistence type="predicted"/>
<organism evidence="1 2">
    <name type="scientific">Macrosiphum euphorbiae</name>
    <name type="common">potato aphid</name>
    <dbReference type="NCBI Taxonomy" id="13131"/>
    <lineage>
        <taxon>Eukaryota</taxon>
        <taxon>Metazoa</taxon>
        <taxon>Ecdysozoa</taxon>
        <taxon>Arthropoda</taxon>
        <taxon>Hexapoda</taxon>
        <taxon>Insecta</taxon>
        <taxon>Pterygota</taxon>
        <taxon>Neoptera</taxon>
        <taxon>Paraneoptera</taxon>
        <taxon>Hemiptera</taxon>
        <taxon>Sternorrhyncha</taxon>
        <taxon>Aphidomorpha</taxon>
        <taxon>Aphidoidea</taxon>
        <taxon>Aphididae</taxon>
        <taxon>Macrosiphini</taxon>
        <taxon>Macrosiphum</taxon>
    </lineage>
</organism>
<accession>A0AAV0YDN6</accession>
<comment type="caution">
    <text evidence="1">The sequence shown here is derived from an EMBL/GenBank/DDBJ whole genome shotgun (WGS) entry which is preliminary data.</text>
</comment>
<protein>
    <submittedName>
        <fullName evidence="1">Uncharacterized protein</fullName>
    </submittedName>
</protein>
<dbReference type="Proteomes" id="UP001160148">
    <property type="component" value="Unassembled WGS sequence"/>
</dbReference>
<evidence type="ECO:0000313" key="1">
    <source>
        <dbReference type="EMBL" id="CAI6377306.1"/>
    </source>
</evidence>
<gene>
    <name evidence="1" type="ORF">MEUPH1_LOCUS30586</name>
</gene>
<dbReference type="AlphaFoldDB" id="A0AAV0YDN6"/>
<dbReference type="EMBL" id="CARXXK010001694">
    <property type="protein sequence ID" value="CAI6377306.1"/>
    <property type="molecule type" value="Genomic_DNA"/>
</dbReference>
<reference evidence="1 2" key="1">
    <citation type="submission" date="2023-01" db="EMBL/GenBank/DDBJ databases">
        <authorList>
            <person name="Whitehead M."/>
        </authorList>
    </citation>
    <scope>NUCLEOTIDE SEQUENCE [LARGE SCALE GENOMIC DNA]</scope>
</reference>
<sequence length="111" mass="12947">MDENVMKKKFDDFISSIITQKRDDNKAFLSSSEYDCRLEQLKSSKLALNTIGMKKTIKDYRMVRKFDILTANGKDKLIKPVINDTVLYYVTNDELFDILDIPQLAMVEEIE</sequence>
<evidence type="ECO:0000313" key="2">
    <source>
        <dbReference type="Proteomes" id="UP001160148"/>
    </source>
</evidence>
<keyword evidence="2" id="KW-1185">Reference proteome</keyword>
<name>A0AAV0YDN6_9HEMI</name>